<evidence type="ECO:0000256" key="1">
    <source>
        <dbReference type="ARBA" id="ARBA00008520"/>
    </source>
</evidence>
<accession>A0ABP9NJA8</accession>
<dbReference type="PANTHER" id="PTHR43649:SF29">
    <property type="entry name" value="OSMOPROTECTIVE COMPOUNDS-BINDING PROTEIN GGTB"/>
    <property type="match status" value="1"/>
</dbReference>
<evidence type="ECO:0000256" key="2">
    <source>
        <dbReference type="ARBA" id="ARBA00022448"/>
    </source>
</evidence>
<keyword evidence="2" id="KW-0813">Transport</keyword>
<comment type="caution">
    <text evidence="4">The sequence shown here is derived from an EMBL/GenBank/DDBJ whole genome shotgun (WGS) entry which is preliminary data.</text>
</comment>
<evidence type="ECO:0000313" key="5">
    <source>
        <dbReference type="Proteomes" id="UP001500804"/>
    </source>
</evidence>
<dbReference type="PANTHER" id="PTHR43649">
    <property type="entry name" value="ARABINOSE-BINDING PROTEIN-RELATED"/>
    <property type="match status" value="1"/>
</dbReference>
<keyword evidence="5" id="KW-1185">Reference proteome</keyword>
<dbReference type="Gene3D" id="3.40.190.10">
    <property type="entry name" value="Periplasmic binding protein-like II"/>
    <property type="match status" value="2"/>
</dbReference>
<feature type="chain" id="PRO_5046657302" evidence="3">
    <location>
        <begin position="20"/>
        <end position="423"/>
    </location>
</feature>
<evidence type="ECO:0000256" key="3">
    <source>
        <dbReference type="SAM" id="SignalP"/>
    </source>
</evidence>
<comment type="similarity">
    <text evidence="1">Belongs to the bacterial solute-binding protein 1 family.</text>
</comment>
<evidence type="ECO:0000313" key="4">
    <source>
        <dbReference type="EMBL" id="GAA5120599.1"/>
    </source>
</evidence>
<dbReference type="InterPro" id="IPR006059">
    <property type="entry name" value="SBP"/>
</dbReference>
<protein>
    <submittedName>
        <fullName evidence="4">Extracellular solute-binding protein</fullName>
    </submittedName>
</protein>
<organism evidence="4 5">
    <name type="scientific">Pseudonocardia adelaidensis</name>
    <dbReference type="NCBI Taxonomy" id="648754"/>
    <lineage>
        <taxon>Bacteria</taxon>
        <taxon>Bacillati</taxon>
        <taxon>Actinomycetota</taxon>
        <taxon>Actinomycetes</taxon>
        <taxon>Pseudonocardiales</taxon>
        <taxon>Pseudonocardiaceae</taxon>
        <taxon>Pseudonocardia</taxon>
    </lineage>
</organism>
<proteinExistence type="inferred from homology"/>
<feature type="signal peptide" evidence="3">
    <location>
        <begin position="1"/>
        <end position="19"/>
    </location>
</feature>
<name>A0ABP9NJA8_9PSEU</name>
<gene>
    <name evidence="4" type="ORF">GCM10023320_28110</name>
</gene>
<dbReference type="EMBL" id="BAABJO010000009">
    <property type="protein sequence ID" value="GAA5120599.1"/>
    <property type="molecule type" value="Genomic_DNA"/>
</dbReference>
<dbReference type="SUPFAM" id="SSF53850">
    <property type="entry name" value="Periplasmic binding protein-like II"/>
    <property type="match status" value="1"/>
</dbReference>
<keyword evidence="3" id="KW-0732">Signal</keyword>
<dbReference type="InterPro" id="IPR050490">
    <property type="entry name" value="Bact_solute-bd_prot1"/>
</dbReference>
<dbReference type="RefSeq" id="WP_345605454.1">
    <property type="nucleotide sequence ID" value="NZ_BAABJO010000009.1"/>
</dbReference>
<dbReference type="Pfam" id="PF13416">
    <property type="entry name" value="SBP_bac_8"/>
    <property type="match status" value="1"/>
</dbReference>
<reference evidence="5" key="1">
    <citation type="journal article" date="2019" name="Int. J. Syst. Evol. Microbiol.">
        <title>The Global Catalogue of Microorganisms (GCM) 10K type strain sequencing project: providing services to taxonomists for standard genome sequencing and annotation.</title>
        <authorList>
            <consortium name="The Broad Institute Genomics Platform"/>
            <consortium name="The Broad Institute Genome Sequencing Center for Infectious Disease"/>
            <person name="Wu L."/>
            <person name="Ma J."/>
        </authorList>
    </citation>
    <scope>NUCLEOTIDE SEQUENCE [LARGE SCALE GENOMIC DNA]</scope>
    <source>
        <strain evidence="5">JCM 18302</strain>
    </source>
</reference>
<dbReference type="Proteomes" id="UP001500804">
    <property type="component" value="Unassembled WGS sequence"/>
</dbReference>
<dbReference type="PROSITE" id="PS51257">
    <property type="entry name" value="PROKAR_LIPOPROTEIN"/>
    <property type="match status" value="1"/>
</dbReference>
<sequence length="423" mass="44184">MRCRALVGLLLAGLLTACAAPALSMEPTDRVEVLSWWTSESEHAALTTWIDAYRAAHPDVAVIDAGVAGGSGSNAQVVLAGRLQSGDPPDVWQTFLGSSLRQYAEQHRIADVSAAYRPEDVAALPPAVVDALTADGALRGVATGAHRSNMLWFNTGVLQQAGVAPPGAGYTERQFLADLARLKAAGTAPLCLGGQDRFTSAELLEDVLLARVGSEGWAAIAADRFDWRGPDARAALGVFGTLLDHTQPAAATTTWSRAVATLAEGGCGFFAMNDSAYGELRAVGADLGAGIGGVAYPGTDGDFIAVIDTFVVAAGSPNGRNAIDLLATIQQNPDALLGFSAHKGSVPLRTDLDLSGLSPYQQQAAQVLRSGTLLMSVVHGEVMSPAFQQGFYDAVADFTVHRDPRAFADTLQFAVSRDLAPQR</sequence>